<dbReference type="InterPro" id="IPR006311">
    <property type="entry name" value="TAT_signal"/>
</dbReference>
<proteinExistence type="predicted"/>
<dbReference type="KEGG" id="lyd:D7I47_04470"/>
<dbReference type="Pfam" id="PF10988">
    <property type="entry name" value="DUF2807"/>
    <property type="match status" value="1"/>
</dbReference>
<keyword evidence="1" id="KW-0732">Signal</keyword>
<dbReference type="PANTHER" id="PTHR39200:SF1">
    <property type="entry name" value="AUTO-TRANSPORTER ADHESIN HEAD GIN DOMAIN-CONTAINING PROTEIN-RELATED"/>
    <property type="match status" value="1"/>
</dbReference>
<organism evidence="3 4">
    <name type="scientific">Protaetiibacter intestinalis</name>
    <dbReference type="NCBI Taxonomy" id="2419774"/>
    <lineage>
        <taxon>Bacteria</taxon>
        <taxon>Bacillati</taxon>
        <taxon>Actinomycetota</taxon>
        <taxon>Actinomycetes</taxon>
        <taxon>Micrococcales</taxon>
        <taxon>Microbacteriaceae</taxon>
        <taxon>Protaetiibacter</taxon>
    </lineage>
</organism>
<evidence type="ECO:0000259" key="2">
    <source>
        <dbReference type="Pfam" id="PF10988"/>
    </source>
</evidence>
<feature type="signal peptide" evidence="1">
    <location>
        <begin position="1"/>
        <end position="26"/>
    </location>
</feature>
<gene>
    <name evidence="3" type="ORF">D7I47_04470</name>
</gene>
<feature type="chain" id="PRO_5039326004" evidence="1">
    <location>
        <begin position="27"/>
        <end position="242"/>
    </location>
</feature>
<feature type="domain" description="Putative auto-transporter adhesin head GIN" evidence="2">
    <location>
        <begin position="50"/>
        <end position="226"/>
    </location>
</feature>
<evidence type="ECO:0000313" key="3">
    <source>
        <dbReference type="EMBL" id="AYF97589.1"/>
    </source>
</evidence>
<dbReference type="PROSITE" id="PS51318">
    <property type="entry name" value="TAT"/>
    <property type="match status" value="1"/>
</dbReference>
<evidence type="ECO:0000313" key="4">
    <source>
        <dbReference type="Proteomes" id="UP000278886"/>
    </source>
</evidence>
<dbReference type="Gene3D" id="2.160.20.120">
    <property type="match status" value="1"/>
</dbReference>
<dbReference type="OrthoDB" id="7058210at2"/>
<reference evidence="4" key="1">
    <citation type="submission" date="2018-09" db="EMBL/GenBank/DDBJ databases">
        <title>Genome sequencing of strain 2DFWR-13.</title>
        <authorList>
            <person name="Heo J."/>
            <person name="Kim S.-J."/>
            <person name="Kwon S.-W."/>
        </authorList>
    </citation>
    <scope>NUCLEOTIDE SEQUENCE [LARGE SCALE GENOMIC DNA]</scope>
    <source>
        <strain evidence="4">2DFWR-13</strain>
    </source>
</reference>
<protein>
    <submittedName>
        <fullName evidence="3">DUF2807 domain-containing protein</fullName>
    </submittedName>
</protein>
<dbReference type="Proteomes" id="UP000278886">
    <property type="component" value="Chromosome"/>
</dbReference>
<accession>A0A387B9I1</accession>
<dbReference type="PANTHER" id="PTHR39200">
    <property type="entry name" value="HYPOTHETICAL EXPORTED PROTEIN"/>
    <property type="match status" value="1"/>
</dbReference>
<dbReference type="RefSeq" id="WP_120761938.1">
    <property type="nucleotide sequence ID" value="NZ_CP032630.1"/>
</dbReference>
<dbReference type="AlphaFoldDB" id="A0A387B9I1"/>
<dbReference type="InterPro" id="IPR021255">
    <property type="entry name" value="DUF2807"/>
</dbReference>
<evidence type="ECO:0000256" key="1">
    <source>
        <dbReference type="SAM" id="SignalP"/>
    </source>
</evidence>
<name>A0A387B9I1_9MICO</name>
<dbReference type="EMBL" id="CP032630">
    <property type="protein sequence ID" value="AYF97589.1"/>
    <property type="molecule type" value="Genomic_DNA"/>
</dbReference>
<sequence length="242" mass="24842">MTITTPTTRRALAAVAAFAVAGVALTGCVRLPSAAPLVTTEHEVSDEVHALRLENSGDVVVKLGDEPGLTVRAPESVVDRLTVEEQDGTLVLGIDGASLGEGRIRYTLTVRSFDELELEGAGDVRADFSAADTVRIRVDGSGDVRADDVDADEVSVEIEGSGDVRLDGRAADADYRVQGSGDIDAHELRLVDAVAEVGGSGDIALFATGSVRARIGGSGDIRVSGGASVTSEVSGSGDVIQL</sequence>
<keyword evidence="4" id="KW-1185">Reference proteome</keyword>